<evidence type="ECO:0000313" key="1">
    <source>
        <dbReference type="EMBL" id="CAJ1965446.1"/>
    </source>
</evidence>
<protein>
    <submittedName>
        <fullName evidence="1">Uncharacterized protein</fullName>
    </submittedName>
</protein>
<sequence length="70" mass="7838">EKLVWIGVYFGAGLEAGALEVPELGLAEISFFTNPAEEEHFSTVPSFCTYFSNPIYSLIMNAFFSFSFKQ</sequence>
<name>A0AA86SQM4_9FABA</name>
<dbReference type="EMBL" id="OY731403">
    <property type="protein sequence ID" value="CAJ1965446.1"/>
    <property type="molecule type" value="Genomic_DNA"/>
</dbReference>
<organism evidence="1 2">
    <name type="scientific">Sphenostylis stenocarpa</name>
    <dbReference type="NCBI Taxonomy" id="92480"/>
    <lineage>
        <taxon>Eukaryota</taxon>
        <taxon>Viridiplantae</taxon>
        <taxon>Streptophyta</taxon>
        <taxon>Embryophyta</taxon>
        <taxon>Tracheophyta</taxon>
        <taxon>Spermatophyta</taxon>
        <taxon>Magnoliopsida</taxon>
        <taxon>eudicotyledons</taxon>
        <taxon>Gunneridae</taxon>
        <taxon>Pentapetalae</taxon>
        <taxon>rosids</taxon>
        <taxon>fabids</taxon>
        <taxon>Fabales</taxon>
        <taxon>Fabaceae</taxon>
        <taxon>Papilionoideae</taxon>
        <taxon>50 kb inversion clade</taxon>
        <taxon>NPAAA clade</taxon>
        <taxon>indigoferoid/millettioid clade</taxon>
        <taxon>Phaseoleae</taxon>
        <taxon>Sphenostylis</taxon>
    </lineage>
</organism>
<keyword evidence="2" id="KW-1185">Reference proteome</keyword>
<dbReference type="Proteomes" id="UP001189624">
    <property type="component" value="Chromosome 6"/>
</dbReference>
<feature type="non-terminal residue" evidence="1">
    <location>
        <position position="70"/>
    </location>
</feature>
<evidence type="ECO:0000313" key="2">
    <source>
        <dbReference type="Proteomes" id="UP001189624"/>
    </source>
</evidence>
<feature type="non-terminal residue" evidence="1">
    <location>
        <position position="1"/>
    </location>
</feature>
<proteinExistence type="predicted"/>
<gene>
    <name evidence="1" type="ORF">AYBTSS11_LOCUS20845</name>
</gene>
<dbReference type="AlphaFoldDB" id="A0AA86SQM4"/>
<reference evidence="1" key="1">
    <citation type="submission" date="2023-10" db="EMBL/GenBank/DDBJ databases">
        <authorList>
            <person name="Domelevo Entfellner J.-B."/>
        </authorList>
    </citation>
    <scope>NUCLEOTIDE SEQUENCE</scope>
</reference>
<dbReference type="Gramene" id="rna-AYBTSS11_LOCUS20845">
    <property type="protein sequence ID" value="CAJ1965446.1"/>
    <property type="gene ID" value="gene-AYBTSS11_LOCUS20845"/>
</dbReference>
<accession>A0AA86SQM4</accession>